<accession>A0A2N1MU63</accession>
<dbReference type="EMBL" id="LLXL01001317">
    <property type="protein sequence ID" value="PKK65148.1"/>
    <property type="molecule type" value="Genomic_DNA"/>
</dbReference>
<gene>
    <name evidence="1" type="ORF">RhiirC2_809388</name>
</gene>
<dbReference type="VEuPathDB" id="FungiDB:FUN_005459"/>
<feature type="non-terminal residue" evidence="1">
    <location>
        <position position="1"/>
    </location>
</feature>
<dbReference type="Proteomes" id="UP000233469">
    <property type="component" value="Unassembled WGS sequence"/>
</dbReference>
<sequence length="296" mass="33361">KAEADLAEFNRAWVFNRYQKWKARELNSRQIILNLQNNPLGNMAALQDVMSAMAPLLAREDAYIGQEPPDDYFDRISQILAYGDTLGVGAYNNAIKTNVLASKMAGRFVPPNPFNNAGAVLVNTPALFQQWLRDTYQTVMIGANRTSLKALNHEKFTIADSPETYEKRIKPYAQGIIFADALPYLYDHLPNKLSVRMRMIAPADLNAFFQNLRTLWLECGGQVWEESEKPPIQQISPSSQALAIQPQKDSQAEHDFIVRLAKDLDYLGVATNLSVLGPHIYDELGKRLGRKTAHVR</sequence>
<reference evidence="1 2" key="2">
    <citation type="submission" date="2017-10" db="EMBL/GenBank/DDBJ databases">
        <title>Extensive intraspecific genome diversity in a model arbuscular mycorrhizal fungus.</title>
        <authorList>
            <person name="Chen E.C.H."/>
            <person name="Morin E."/>
            <person name="Baudet D."/>
            <person name="Noel J."/>
            <person name="Ndikumana S."/>
            <person name="Charron P."/>
            <person name="St-Onge C."/>
            <person name="Giorgi J."/>
            <person name="Grigoriev I.V."/>
            <person name="Roux C."/>
            <person name="Martin F.M."/>
            <person name="Corradi N."/>
        </authorList>
    </citation>
    <scope>NUCLEOTIDE SEQUENCE [LARGE SCALE GENOMIC DNA]</scope>
    <source>
        <strain evidence="1 2">C2</strain>
    </source>
</reference>
<organism evidence="1 2">
    <name type="scientific">Rhizophagus irregularis</name>
    <dbReference type="NCBI Taxonomy" id="588596"/>
    <lineage>
        <taxon>Eukaryota</taxon>
        <taxon>Fungi</taxon>
        <taxon>Fungi incertae sedis</taxon>
        <taxon>Mucoromycota</taxon>
        <taxon>Glomeromycotina</taxon>
        <taxon>Glomeromycetes</taxon>
        <taxon>Glomerales</taxon>
        <taxon>Glomeraceae</taxon>
        <taxon>Rhizophagus</taxon>
    </lineage>
</organism>
<evidence type="ECO:0000313" key="2">
    <source>
        <dbReference type="Proteomes" id="UP000233469"/>
    </source>
</evidence>
<proteinExistence type="predicted"/>
<protein>
    <submittedName>
        <fullName evidence="1">Uncharacterized protein</fullName>
    </submittedName>
</protein>
<reference evidence="1 2" key="1">
    <citation type="submission" date="2016-04" db="EMBL/GenBank/DDBJ databases">
        <title>Genome analyses suggest a sexual origin of heterokaryosis in a supposedly ancient asexual fungus.</title>
        <authorList>
            <person name="Ropars J."/>
            <person name="Sedzielewska K."/>
            <person name="Noel J."/>
            <person name="Charron P."/>
            <person name="Farinelli L."/>
            <person name="Marton T."/>
            <person name="Kruger M."/>
            <person name="Pelin A."/>
            <person name="Brachmann A."/>
            <person name="Corradi N."/>
        </authorList>
    </citation>
    <scope>NUCLEOTIDE SEQUENCE [LARGE SCALE GENOMIC DNA]</scope>
    <source>
        <strain evidence="1 2">C2</strain>
    </source>
</reference>
<dbReference type="VEuPathDB" id="FungiDB:RhiirFUN_022054"/>
<name>A0A2N1MU63_9GLOM</name>
<evidence type="ECO:0000313" key="1">
    <source>
        <dbReference type="EMBL" id="PKK65148.1"/>
    </source>
</evidence>
<dbReference type="AlphaFoldDB" id="A0A2N1MU63"/>
<comment type="caution">
    <text evidence="1">The sequence shown here is derived from an EMBL/GenBank/DDBJ whole genome shotgun (WGS) entry which is preliminary data.</text>
</comment>